<evidence type="ECO:0000256" key="7">
    <source>
        <dbReference type="ARBA" id="ARBA00023125"/>
    </source>
</evidence>
<name>A0ABP4BSW8_9ACTN</name>
<dbReference type="InterPro" id="IPR027417">
    <property type="entry name" value="P-loop_NTPase"/>
</dbReference>
<keyword evidence="1 8" id="KW-0639">Primosome</keyword>
<feature type="region of interest" description="Disordered" evidence="9">
    <location>
        <begin position="246"/>
        <end position="365"/>
    </location>
</feature>
<feature type="binding site" evidence="8">
    <location>
        <position position="537"/>
    </location>
    <ligand>
        <name>Zn(2+)</name>
        <dbReference type="ChEBI" id="CHEBI:29105"/>
        <label>1</label>
    </ligand>
</feature>
<dbReference type="PANTHER" id="PTHR30580:SF0">
    <property type="entry name" value="PRIMOSOMAL PROTEIN N"/>
    <property type="match status" value="1"/>
</dbReference>
<dbReference type="InterPro" id="IPR005259">
    <property type="entry name" value="PriA"/>
</dbReference>
<comment type="subunit">
    <text evidence="8">Component of the replication restart primosome.</text>
</comment>
<evidence type="ECO:0000256" key="8">
    <source>
        <dbReference type="HAMAP-Rule" id="MF_00983"/>
    </source>
</evidence>
<dbReference type="InterPro" id="IPR041222">
    <property type="entry name" value="PriA_3primeBD"/>
</dbReference>
<reference evidence="12" key="1">
    <citation type="journal article" date="2019" name="Int. J. Syst. Evol. Microbiol.">
        <title>The Global Catalogue of Microorganisms (GCM) 10K type strain sequencing project: providing services to taxonomists for standard genome sequencing and annotation.</title>
        <authorList>
            <consortium name="The Broad Institute Genomics Platform"/>
            <consortium name="The Broad Institute Genome Sequencing Center for Infectious Disease"/>
            <person name="Wu L."/>
            <person name="Ma J."/>
        </authorList>
    </citation>
    <scope>NUCLEOTIDE SEQUENCE [LARGE SCALE GENOMIC DNA]</scope>
    <source>
        <strain evidence="12">JCM 10696</strain>
    </source>
</reference>
<evidence type="ECO:0000256" key="4">
    <source>
        <dbReference type="ARBA" id="ARBA00022741"/>
    </source>
</evidence>
<dbReference type="InterPro" id="IPR042115">
    <property type="entry name" value="PriA_3primeBD_sf"/>
</dbReference>
<gene>
    <name evidence="8" type="primary">priA</name>
    <name evidence="11" type="ORF">GCM10009550_37480</name>
</gene>
<dbReference type="Pfam" id="PF17764">
    <property type="entry name" value="PriA_3primeBD"/>
    <property type="match status" value="1"/>
</dbReference>
<evidence type="ECO:0000259" key="10">
    <source>
        <dbReference type="Pfam" id="PF17764"/>
    </source>
</evidence>
<dbReference type="Gene3D" id="3.40.50.300">
    <property type="entry name" value="P-loop containing nucleotide triphosphate hydrolases"/>
    <property type="match status" value="1"/>
</dbReference>
<evidence type="ECO:0000256" key="5">
    <source>
        <dbReference type="ARBA" id="ARBA00022833"/>
    </source>
</evidence>
<keyword evidence="7 8" id="KW-0238">DNA-binding</keyword>
<comment type="cofactor">
    <cofactor evidence="8">
        <name>Zn(2+)</name>
        <dbReference type="ChEBI" id="CHEBI:29105"/>
    </cofactor>
    <text evidence="8">Binds 2 zinc ions per subunit.</text>
</comment>
<keyword evidence="2 8" id="KW-0235">DNA replication</keyword>
<feature type="binding site" evidence="8">
    <location>
        <position position="546"/>
    </location>
    <ligand>
        <name>Zn(2+)</name>
        <dbReference type="ChEBI" id="CHEBI:29105"/>
        <label>2</label>
    </ligand>
</feature>
<feature type="region of interest" description="Disordered" evidence="9">
    <location>
        <begin position="1"/>
        <end position="38"/>
    </location>
</feature>
<feature type="compositionally biased region" description="Low complexity" evidence="9">
    <location>
        <begin position="271"/>
        <end position="286"/>
    </location>
</feature>
<feature type="binding site" evidence="8">
    <location>
        <position position="567"/>
    </location>
    <ligand>
        <name>Zn(2+)</name>
        <dbReference type="ChEBI" id="CHEBI:29105"/>
        <label>2</label>
    </ligand>
</feature>
<evidence type="ECO:0000313" key="11">
    <source>
        <dbReference type="EMBL" id="GAA0954334.1"/>
    </source>
</evidence>
<protein>
    <recommendedName>
        <fullName evidence="8">Probable replication restart protein PriA</fullName>
    </recommendedName>
    <alternativeName>
        <fullName evidence="8">Putative ATP-dependent DNA helicase PriA</fullName>
    </alternativeName>
</protein>
<dbReference type="Gene3D" id="3.40.1440.60">
    <property type="entry name" value="PriA, 3(prime) DNA-binding domain"/>
    <property type="match status" value="1"/>
</dbReference>
<evidence type="ECO:0000256" key="2">
    <source>
        <dbReference type="ARBA" id="ARBA00022705"/>
    </source>
</evidence>
<feature type="binding site" evidence="8">
    <location>
        <position position="576"/>
    </location>
    <ligand>
        <name>Zn(2+)</name>
        <dbReference type="ChEBI" id="CHEBI:29105"/>
        <label>1</label>
    </ligand>
</feature>
<comment type="similarity">
    <text evidence="8">Belongs to the helicase family. PriA subfamily.</text>
</comment>
<feature type="binding site" evidence="8">
    <location>
        <position position="564"/>
    </location>
    <ligand>
        <name>Zn(2+)</name>
        <dbReference type="ChEBI" id="CHEBI:29105"/>
        <label>2</label>
    </ligand>
</feature>
<evidence type="ECO:0000256" key="6">
    <source>
        <dbReference type="ARBA" id="ARBA00022840"/>
    </source>
</evidence>
<dbReference type="HAMAP" id="MF_00983">
    <property type="entry name" value="PriA"/>
    <property type="match status" value="1"/>
</dbReference>
<comment type="function">
    <text evidence="8">Initiates the restart of stalled replication forks, which reloads the replicative helicase on sites other than the origin of replication. Recognizes and binds to abandoned replication forks and remodels them to uncover a helicase loading site. Promotes assembly of the primosome at these replication forks.</text>
</comment>
<comment type="caution">
    <text evidence="11">The sequence shown here is derived from an EMBL/GenBank/DDBJ whole genome shotgun (WGS) entry which is preliminary data.</text>
</comment>
<feature type="binding site" evidence="8">
    <location>
        <position position="579"/>
    </location>
    <ligand>
        <name>Zn(2+)</name>
        <dbReference type="ChEBI" id="CHEBI:29105"/>
        <label>1</label>
    </ligand>
</feature>
<sequence length="801" mass="83390">MSEGEGLIPGLEDVPGRAEKTRESGAKRPAVRRKGAPEAAAELPVARVAVDVPLAHLDRPFDYLVPAKLDAEAVPGCRVRVRFAGQLVDGYLLERVAGSEHGGRLLFLERVTSAEAVLTPEIGALARELADRHAGTLSDVLRLAVPPRHARAEKRRSVPGPSRVPAPADPGPWADYPAGPSFLAALAEGRSPRAVWTALPGPDWPAAIARAARAALASGRGTLIVVADGREAARVETALAHEFALPAGTPATDDALDVPDHAPTKQPPAPAETTTPPDSDATEPTSALGEAAMTPDSGTAEPTSASAEAAMTPDSGAMEPTSAPGEAAASSSGAEETATAQGSGTGETVAVSGEAGASGSEAGEAGPAWAVLTAEAGPEKRYREWLRVLRGAARVVVGTRAAVFAPVRELGLVVLWDDGDDVHAEPHAPYAHAREVLALRAHRAGAAVLFGGISRTADTTRLVAEGWAHGLVAARETVRSRMPRIRPAGDDAELARDEAARTARLPALAFRTAREALADGPVLVQVPRRGYLPALACRRCREPARCTACAGPLALASSHSVPNCLWCGRLAGDWRCGNCGDVQVRAIVVGAGRTAEELGRAFPGVSVRTSGRDGVLASVGSRPELVVSTPGAEPVAEEGYAAALLLDGWALLGRADLRANEEALRRWLNAAALVRPQGRVVLVADSALPVVQAAVRWDPVTFAERELAERAELRFPPAARMASLTGTPEALRDFLAATDLPPDAEVLGPVLLPDGRERALLRVPFPAAPALSRALKATQGVRSARKATDPVRVEVDPLQLL</sequence>
<feature type="domain" description="Primosomal protein N' 3' DNA-binding" evidence="10">
    <location>
        <begin position="47"/>
        <end position="146"/>
    </location>
</feature>
<organism evidence="11 12">
    <name type="scientific">Actinocorallia libanotica</name>
    <dbReference type="NCBI Taxonomy" id="46162"/>
    <lineage>
        <taxon>Bacteria</taxon>
        <taxon>Bacillati</taxon>
        <taxon>Actinomycetota</taxon>
        <taxon>Actinomycetes</taxon>
        <taxon>Streptosporangiales</taxon>
        <taxon>Thermomonosporaceae</taxon>
        <taxon>Actinocorallia</taxon>
    </lineage>
</organism>
<comment type="caution">
    <text evidence="8">As this protein does not have any detectable helicase domains, it probably does not have helicase activity.</text>
</comment>
<keyword evidence="3 8" id="KW-0479">Metal-binding</keyword>
<feature type="binding site" evidence="8">
    <location>
        <position position="549"/>
    </location>
    <ligand>
        <name>Zn(2+)</name>
        <dbReference type="ChEBI" id="CHEBI:29105"/>
        <label>2</label>
    </ligand>
</feature>
<feature type="compositionally biased region" description="Basic and acidic residues" evidence="9">
    <location>
        <begin position="14"/>
        <end position="26"/>
    </location>
</feature>
<dbReference type="PANTHER" id="PTHR30580">
    <property type="entry name" value="PRIMOSOMAL PROTEIN N"/>
    <property type="match status" value="1"/>
</dbReference>
<feature type="compositionally biased region" description="Low complexity" evidence="9">
    <location>
        <begin position="300"/>
        <end position="340"/>
    </location>
</feature>
<dbReference type="Proteomes" id="UP001500665">
    <property type="component" value="Unassembled WGS sequence"/>
</dbReference>
<dbReference type="EMBL" id="BAAAHH010000014">
    <property type="protein sequence ID" value="GAA0954334.1"/>
    <property type="molecule type" value="Genomic_DNA"/>
</dbReference>
<accession>A0ABP4BSW8</accession>
<evidence type="ECO:0000256" key="9">
    <source>
        <dbReference type="SAM" id="MobiDB-lite"/>
    </source>
</evidence>
<evidence type="ECO:0000256" key="3">
    <source>
        <dbReference type="ARBA" id="ARBA00022723"/>
    </source>
</evidence>
<keyword evidence="4 8" id="KW-0547">Nucleotide-binding</keyword>
<keyword evidence="5 8" id="KW-0862">Zinc</keyword>
<feature type="binding site" evidence="8">
    <location>
        <position position="540"/>
    </location>
    <ligand>
        <name>Zn(2+)</name>
        <dbReference type="ChEBI" id="CHEBI:29105"/>
        <label>1</label>
    </ligand>
</feature>
<keyword evidence="12" id="KW-1185">Reference proteome</keyword>
<feature type="compositionally biased region" description="Low complexity" evidence="9">
    <location>
        <begin position="349"/>
        <end position="365"/>
    </location>
</feature>
<keyword evidence="6 8" id="KW-0067">ATP-binding</keyword>
<proteinExistence type="inferred from homology"/>
<evidence type="ECO:0000256" key="1">
    <source>
        <dbReference type="ARBA" id="ARBA00022515"/>
    </source>
</evidence>
<evidence type="ECO:0000313" key="12">
    <source>
        <dbReference type="Proteomes" id="UP001500665"/>
    </source>
</evidence>
<dbReference type="RefSeq" id="WP_344242131.1">
    <property type="nucleotide sequence ID" value="NZ_BAAAHH010000014.1"/>
</dbReference>